<sequence length="707" mass="78934">MLRRFLFTGVVCSSALASYAAAQELRMQPVQAQRMEVQRPAELQIEAPANSVVLRAQSTDALLEQRQVQRRMSVQQVRAQPVIQLEQGEADLRPVLNNPAAPINVAQRLRARPQIATVRADTLEVAEIPEGLVVRQFIAYQLEPGACSTPSGRRAVAAQGAECWTRQSNTRRASSFANPQASARYIANPSERSRAIAEANTIAAEQQAEIDADIAQLRQYLADPSRRADIGEAEATRLSALSDEALQEELINRAEIEVEEVMFVPNLEAQDLRIRARPAFGTSERPRRQSFELADVSVEREEADARILAAGGTAPESSLPPAHRQGPTDLRTSPTRPQGMTDFQAAPQLDISENIAVDREFYLTGFTLGRQHEWRKRVSITVAWCIWGCKKTYYVEPYAGFGYGFGLRFPVRMDGTYEYRHKNGQERAFFRPVFQPVNANTNQYSRTGLANHQLFSGQELVAEANAYAGVLYKLTHNRSGNFGVEVGTDLTDRLPSPFTNGQFKPPSPGQTTPPVIRTIEQVDFLANRASFGIVGAKIHPAVKMELFSNGLSFRLRDHVANNTITMSESGKRYPLEVNNNRFSRFRVSDPVYNLGFQMTPGLVGRAYVDIAVWSRNWDWPVWFPQLKVQLPPNGVNFTCHAGTVCGHEYKLKADYWRPKPRRTSITRPVRTNPPPARTSPSSDPQRANPPRQTTPEKTSPSRDLAPS</sequence>
<feature type="signal peptide" evidence="2">
    <location>
        <begin position="1"/>
        <end position="22"/>
    </location>
</feature>
<accession>A0A850HHW5</accession>
<feature type="region of interest" description="Disordered" evidence="1">
    <location>
        <begin position="660"/>
        <end position="707"/>
    </location>
</feature>
<evidence type="ECO:0000313" key="3">
    <source>
        <dbReference type="EMBL" id="NVE94912.1"/>
    </source>
</evidence>
<dbReference type="Proteomes" id="UP000546031">
    <property type="component" value="Unassembled WGS sequence"/>
</dbReference>
<feature type="chain" id="PRO_5032900660" evidence="2">
    <location>
        <begin position="23"/>
        <end position="707"/>
    </location>
</feature>
<keyword evidence="2" id="KW-0732">Signal</keyword>
<feature type="compositionally biased region" description="Polar residues" evidence="1">
    <location>
        <begin position="678"/>
        <end position="698"/>
    </location>
</feature>
<dbReference type="RefSeq" id="WP_176273136.1">
    <property type="nucleotide sequence ID" value="NZ_JABWTA010000001.1"/>
</dbReference>
<organism evidence="3 4">
    <name type="scientific">Altererythrobacter lutimaris</name>
    <dbReference type="NCBI Taxonomy" id="2743979"/>
    <lineage>
        <taxon>Bacteria</taxon>
        <taxon>Pseudomonadati</taxon>
        <taxon>Pseudomonadota</taxon>
        <taxon>Alphaproteobacteria</taxon>
        <taxon>Sphingomonadales</taxon>
        <taxon>Erythrobacteraceae</taxon>
        <taxon>Altererythrobacter</taxon>
    </lineage>
</organism>
<feature type="region of interest" description="Disordered" evidence="1">
    <location>
        <begin position="311"/>
        <end position="341"/>
    </location>
</feature>
<proteinExistence type="predicted"/>
<protein>
    <submittedName>
        <fullName evidence="3">Uncharacterized protein</fullName>
    </submittedName>
</protein>
<keyword evidence="4" id="KW-1185">Reference proteome</keyword>
<comment type="caution">
    <text evidence="3">The sequence shown here is derived from an EMBL/GenBank/DDBJ whole genome shotgun (WGS) entry which is preliminary data.</text>
</comment>
<name>A0A850HHW5_9SPHN</name>
<evidence type="ECO:0000256" key="1">
    <source>
        <dbReference type="SAM" id="MobiDB-lite"/>
    </source>
</evidence>
<evidence type="ECO:0000313" key="4">
    <source>
        <dbReference type="Proteomes" id="UP000546031"/>
    </source>
</evidence>
<evidence type="ECO:0000256" key="2">
    <source>
        <dbReference type="SAM" id="SignalP"/>
    </source>
</evidence>
<dbReference type="AlphaFoldDB" id="A0A850HHW5"/>
<dbReference type="EMBL" id="JABWTA010000001">
    <property type="protein sequence ID" value="NVE94912.1"/>
    <property type="molecule type" value="Genomic_DNA"/>
</dbReference>
<gene>
    <name evidence="3" type="ORF">HUO12_08390</name>
</gene>
<reference evidence="3 4" key="1">
    <citation type="submission" date="2020-06" db="EMBL/GenBank/DDBJ databases">
        <title>Altererythrobacter lutimaris sp. nov., a marine bacterium isolated from a tidal flat.</title>
        <authorList>
            <person name="Kim D."/>
            <person name="Yoo Y."/>
            <person name="Kim J.-J."/>
        </authorList>
    </citation>
    <scope>NUCLEOTIDE SEQUENCE [LARGE SCALE GENOMIC DNA]</scope>
    <source>
        <strain evidence="3 4">JGD-16</strain>
    </source>
</reference>